<protein>
    <submittedName>
        <fullName evidence="2">Uncharacterized protein</fullName>
    </submittedName>
</protein>
<evidence type="ECO:0000256" key="1">
    <source>
        <dbReference type="SAM" id="MobiDB-lite"/>
    </source>
</evidence>
<reference evidence="2 3" key="1">
    <citation type="submission" date="2019-03" db="EMBL/GenBank/DDBJ databases">
        <title>Single cell metagenomics reveals metabolic interactions within the superorganism composed of flagellate Streblomastix strix and complex community of Bacteroidetes bacteria on its surface.</title>
        <authorList>
            <person name="Treitli S.C."/>
            <person name="Kolisko M."/>
            <person name="Husnik F."/>
            <person name="Keeling P."/>
            <person name="Hampl V."/>
        </authorList>
    </citation>
    <scope>NUCLEOTIDE SEQUENCE [LARGE SCALE GENOMIC DNA]</scope>
    <source>
        <strain evidence="2">ST1C</strain>
    </source>
</reference>
<evidence type="ECO:0000313" key="3">
    <source>
        <dbReference type="Proteomes" id="UP000324800"/>
    </source>
</evidence>
<proteinExistence type="predicted"/>
<feature type="compositionally biased region" description="Basic and acidic residues" evidence="1">
    <location>
        <begin position="1"/>
        <end position="20"/>
    </location>
</feature>
<sequence length="356" mass="40751">MSAQRDLEVSPDAVTDKNGPDKGQQQMPRVFVREKKAKKFDWNLLQLLEAKKDDDGEIIAELQNFHFRKREADSLGEGFWNGERFRNGDISRTIIIRVDRGGDSVDYVYQGGCSEIALEYAVKPEQFRRRLYFWKFESVWQSEAIDAPILQTPVHTCSLAQTALQIVPGDVNLKVTAGIMSQSQQFDDKFKEYAKFNSMEEDAVARNIMLMKEGVCNTEMRKFDPKTIVDATGEEADFVLESLTKLGLSKTKSYMKKFIDEFKLAFLATVEAQNVREQLNGVYAKPDTMEIYSDTTKQRKIEIKKLNEGNFMPSHFSEFRSNQLKRGYHRLDKQQGGFPHQKGTGSGGPKSFRFGK</sequence>
<gene>
    <name evidence="2" type="ORF">EZS28_008413</name>
</gene>
<dbReference type="Proteomes" id="UP000324800">
    <property type="component" value="Unassembled WGS sequence"/>
</dbReference>
<feature type="region of interest" description="Disordered" evidence="1">
    <location>
        <begin position="333"/>
        <end position="356"/>
    </location>
</feature>
<comment type="caution">
    <text evidence="2">The sequence shown here is derived from an EMBL/GenBank/DDBJ whole genome shotgun (WGS) entry which is preliminary data.</text>
</comment>
<dbReference type="EMBL" id="SNRW01001527">
    <property type="protein sequence ID" value="KAA6396062.1"/>
    <property type="molecule type" value="Genomic_DNA"/>
</dbReference>
<feature type="region of interest" description="Disordered" evidence="1">
    <location>
        <begin position="1"/>
        <end position="29"/>
    </location>
</feature>
<name>A0A5J4WN84_9EUKA</name>
<dbReference type="AlphaFoldDB" id="A0A5J4WN84"/>
<accession>A0A5J4WN84</accession>
<evidence type="ECO:0000313" key="2">
    <source>
        <dbReference type="EMBL" id="KAA6396062.1"/>
    </source>
</evidence>
<organism evidence="2 3">
    <name type="scientific">Streblomastix strix</name>
    <dbReference type="NCBI Taxonomy" id="222440"/>
    <lineage>
        <taxon>Eukaryota</taxon>
        <taxon>Metamonada</taxon>
        <taxon>Preaxostyla</taxon>
        <taxon>Oxymonadida</taxon>
        <taxon>Streblomastigidae</taxon>
        <taxon>Streblomastix</taxon>
    </lineage>
</organism>